<evidence type="ECO:0000256" key="1">
    <source>
        <dbReference type="SAM" id="MobiDB-lite"/>
    </source>
</evidence>
<reference evidence="2 3" key="1">
    <citation type="journal article" date="2015" name="Genome Biol.">
        <title>Comparative genomics of Steinernema reveals deeply conserved gene regulatory networks.</title>
        <authorList>
            <person name="Dillman A.R."/>
            <person name="Macchietto M."/>
            <person name="Porter C.F."/>
            <person name="Rogers A."/>
            <person name="Williams B."/>
            <person name="Antoshechkin I."/>
            <person name="Lee M.M."/>
            <person name="Goodwin Z."/>
            <person name="Lu X."/>
            <person name="Lewis E.E."/>
            <person name="Goodrich-Blair H."/>
            <person name="Stock S.P."/>
            <person name="Adams B.J."/>
            <person name="Sternberg P.W."/>
            <person name="Mortazavi A."/>
        </authorList>
    </citation>
    <scope>NUCLEOTIDE SEQUENCE [LARGE SCALE GENOMIC DNA]</scope>
    <source>
        <strain evidence="2 3">ALL</strain>
    </source>
</reference>
<feature type="compositionally biased region" description="Basic and acidic residues" evidence="1">
    <location>
        <begin position="54"/>
        <end position="79"/>
    </location>
</feature>
<evidence type="ECO:0000313" key="3">
    <source>
        <dbReference type="Proteomes" id="UP000298663"/>
    </source>
</evidence>
<feature type="compositionally biased region" description="Low complexity" evidence="1">
    <location>
        <begin position="1"/>
        <end position="17"/>
    </location>
</feature>
<dbReference type="AlphaFoldDB" id="A0A4U5MSG3"/>
<feature type="region of interest" description="Disordered" evidence="1">
    <location>
        <begin position="1"/>
        <end position="107"/>
    </location>
</feature>
<comment type="caution">
    <text evidence="2">The sequence shown here is derived from an EMBL/GenBank/DDBJ whole genome shotgun (WGS) entry which is preliminary data.</text>
</comment>
<keyword evidence="3" id="KW-1185">Reference proteome</keyword>
<sequence>MQARASSAAATAAYTHSTKTRRRRLGRGTEAPEASERERGTFAQSALFLRHYSWHSEGKERRERDLRGEREARRGDHRPPPLLSERWTRTEDEGEREERAGEDRSARGSVWRVYWKFEVRRPLIREAAKRPSGAVAGGGQGREAGSLLGSNVAAHVPARFAVAEVS</sequence>
<name>A0A4U5MSG3_STECR</name>
<evidence type="ECO:0000313" key="2">
    <source>
        <dbReference type="EMBL" id="TKR72659.1"/>
    </source>
</evidence>
<reference evidence="2 3" key="2">
    <citation type="journal article" date="2019" name="G3 (Bethesda)">
        <title>Hybrid Assembly of the Genome of the Entomopathogenic Nematode Steinernema carpocapsae Identifies the X-Chromosome.</title>
        <authorList>
            <person name="Serra L."/>
            <person name="Macchietto M."/>
            <person name="Macias-Munoz A."/>
            <person name="McGill C.J."/>
            <person name="Rodriguez I.M."/>
            <person name="Rodriguez B."/>
            <person name="Murad R."/>
            <person name="Mortazavi A."/>
        </authorList>
    </citation>
    <scope>NUCLEOTIDE SEQUENCE [LARGE SCALE GENOMIC DNA]</scope>
    <source>
        <strain evidence="2 3">ALL</strain>
    </source>
</reference>
<proteinExistence type="predicted"/>
<feature type="compositionally biased region" description="Basic and acidic residues" evidence="1">
    <location>
        <begin position="86"/>
        <end position="106"/>
    </location>
</feature>
<accession>A0A4U5MSG3</accession>
<dbReference type="Proteomes" id="UP000298663">
    <property type="component" value="Unassembled WGS sequence"/>
</dbReference>
<gene>
    <name evidence="2" type="ORF">L596_020072</name>
</gene>
<dbReference type="EMBL" id="AZBU02000006">
    <property type="protein sequence ID" value="TKR72659.1"/>
    <property type="molecule type" value="Genomic_DNA"/>
</dbReference>
<organism evidence="2 3">
    <name type="scientific">Steinernema carpocapsae</name>
    <name type="common">Entomopathogenic nematode</name>
    <dbReference type="NCBI Taxonomy" id="34508"/>
    <lineage>
        <taxon>Eukaryota</taxon>
        <taxon>Metazoa</taxon>
        <taxon>Ecdysozoa</taxon>
        <taxon>Nematoda</taxon>
        <taxon>Chromadorea</taxon>
        <taxon>Rhabditida</taxon>
        <taxon>Tylenchina</taxon>
        <taxon>Panagrolaimomorpha</taxon>
        <taxon>Strongyloidoidea</taxon>
        <taxon>Steinernematidae</taxon>
        <taxon>Steinernema</taxon>
    </lineage>
</organism>
<protein>
    <submittedName>
        <fullName evidence="2">Uncharacterized protein</fullName>
    </submittedName>
</protein>